<name>A0A550C8L4_9AGAR</name>
<gene>
    <name evidence="3" type="ORF">BD626DRAFT_571157</name>
</gene>
<feature type="chain" id="PRO_5022014317" evidence="2">
    <location>
        <begin position="20"/>
        <end position="90"/>
    </location>
</feature>
<dbReference type="AlphaFoldDB" id="A0A550C8L4"/>
<reference evidence="3 4" key="1">
    <citation type="journal article" date="2019" name="New Phytol.">
        <title>Comparative genomics reveals unique wood-decay strategies and fruiting body development in the Schizophyllaceae.</title>
        <authorList>
            <person name="Almasi E."/>
            <person name="Sahu N."/>
            <person name="Krizsan K."/>
            <person name="Balint B."/>
            <person name="Kovacs G.M."/>
            <person name="Kiss B."/>
            <person name="Cseklye J."/>
            <person name="Drula E."/>
            <person name="Henrissat B."/>
            <person name="Nagy I."/>
            <person name="Chovatia M."/>
            <person name="Adam C."/>
            <person name="LaButti K."/>
            <person name="Lipzen A."/>
            <person name="Riley R."/>
            <person name="Grigoriev I.V."/>
            <person name="Nagy L.G."/>
        </authorList>
    </citation>
    <scope>NUCLEOTIDE SEQUENCE [LARGE SCALE GENOMIC DNA]</scope>
    <source>
        <strain evidence="3 4">NL-1724</strain>
    </source>
</reference>
<keyword evidence="2" id="KW-0732">Signal</keyword>
<evidence type="ECO:0000313" key="4">
    <source>
        <dbReference type="Proteomes" id="UP000320762"/>
    </source>
</evidence>
<evidence type="ECO:0000256" key="1">
    <source>
        <dbReference type="SAM" id="MobiDB-lite"/>
    </source>
</evidence>
<proteinExistence type="predicted"/>
<accession>A0A550C8L4</accession>
<evidence type="ECO:0000313" key="3">
    <source>
        <dbReference type="EMBL" id="TRM61127.1"/>
    </source>
</evidence>
<sequence>MFAFKPIVAFMSLAAFAAAIRNPDNPQDPSTARPLAAQTSARRRRRCCGDRIRINYGQTEQGHYIWYINDYDPNNLPEGISITTDTVGTC</sequence>
<evidence type="ECO:0000256" key="2">
    <source>
        <dbReference type="SAM" id="SignalP"/>
    </source>
</evidence>
<dbReference type="EMBL" id="VDMD01000018">
    <property type="protein sequence ID" value="TRM61127.1"/>
    <property type="molecule type" value="Genomic_DNA"/>
</dbReference>
<dbReference type="Proteomes" id="UP000320762">
    <property type="component" value="Unassembled WGS sequence"/>
</dbReference>
<organism evidence="3 4">
    <name type="scientific">Schizophyllum amplum</name>
    <dbReference type="NCBI Taxonomy" id="97359"/>
    <lineage>
        <taxon>Eukaryota</taxon>
        <taxon>Fungi</taxon>
        <taxon>Dikarya</taxon>
        <taxon>Basidiomycota</taxon>
        <taxon>Agaricomycotina</taxon>
        <taxon>Agaricomycetes</taxon>
        <taxon>Agaricomycetidae</taxon>
        <taxon>Agaricales</taxon>
        <taxon>Schizophyllaceae</taxon>
        <taxon>Schizophyllum</taxon>
    </lineage>
</organism>
<keyword evidence="4" id="KW-1185">Reference proteome</keyword>
<feature type="signal peptide" evidence="2">
    <location>
        <begin position="1"/>
        <end position="19"/>
    </location>
</feature>
<feature type="region of interest" description="Disordered" evidence="1">
    <location>
        <begin position="22"/>
        <end position="42"/>
    </location>
</feature>
<comment type="caution">
    <text evidence="3">The sequence shown here is derived from an EMBL/GenBank/DDBJ whole genome shotgun (WGS) entry which is preliminary data.</text>
</comment>
<protein>
    <submittedName>
        <fullName evidence="3">Uncharacterized protein</fullName>
    </submittedName>
</protein>